<reference evidence="2 3" key="1">
    <citation type="submission" date="2015-09" db="EMBL/GenBank/DDBJ databases">
        <authorList>
            <consortium name="Swine Surveillance"/>
        </authorList>
    </citation>
    <scope>NUCLEOTIDE SEQUENCE [LARGE SCALE GENOMIC DNA]</scope>
    <source>
        <strain evidence="2 3">CECT 7648</strain>
    </source>
</reference>
<keyword evidence="3" id="KW-1185">Reference proteome</keyword>
<dbReference type="Proteomes" id="UP000054935">
    <property type="component" value="Unassembled WGS sequence"/>
</dbReference>
<dbReference type="RefSeq" id="WP_058246890.1">
    <property type="nucleotide sequence ID" value="NZ_CYSE01000002.1"/>
</dbReference>
<dbReference type="AlphaFoldDB" id="A0A0P1GNF2"/>
<dbReference type="InterPro" id="IPR009506">
    <property type="entry name" value="YjiS-like"/>
</dbReference>
<feature type="domain" description="YjiS-like" evidence="1">
    <location>
        <begin position="33"/>
        <end position="65"/>
    </location>
</feature>
<dbReference type="STRING" id="441103.TRN7648_01384"/>
<evidence type="ECO:0000259" key="1">
    <source>
        <dbReference type="Pfam" id="PF06568"/>
    </source>
</evidence>
<dbReference type="OrthoDB" id="8005167at2"/>
<evidence type="ECO:0000313" key="3">
    <source>
        <dbReference type="Proteomes" id="UP000054935"/>
    </source>
</evidence>
<dbReference type="EMBL" id="CYSE01000002">
    <property type="protein sequence ID" value="CUH77266.1"/>
    <property type="molecule type" value="Genomic_DNA"/>
</dbReference>
<proteinExistence type="predicted"/>
<sequence length="76" mass="8532">MAPIIAPRPALAYLDRSQPLPVAAEVALRFAVAVTKWSTRRATRNALKTIEPHLLDDIGLTRQQAMDEAHRPFWAE</sequence>
<organism evidence="2 3">
    <name type="scientific">Tropicibacter naphthalenivorans</name>
    <dbReference type="NCBI Taxonomy" id="441103"/>
    <lineage>
        <taxon>Bacteria</taxon>
        <taxon>Pseudomonadati</taxon>
        <taxon>Pseudomonadota</taxon>
        <taxon>Alphaproteobacteria</taxon>
        <taxon>Rhodobacterales</taxon>
        <taxon>Roseobacteraceae</taxon>
        <taxon>Tropicibacter</taxon>
    </lineage>
</organism>
<name>A0A0P1GNF2_9RHOB</name>
<accession>A0A0P1GNF2</accession>
<gene>
    <name evidence="2" type="ORF">TRN7648_01384</name>
</gene>
<protein>
    <recommendedName>
        <fullName evidence="1">YjiS-like domain-containing protein</fullName>
    </recommendedName>
</protein>
<evidence type="ECO:0000313" key="2">
    <source>
        <dbReference type="EMBL" id="CUH77266.1"/>
    </source>
</evidence>
<dbReference type="Pfam" id="PF06568">
    <property type="entry name" value="YjiS-like"/>
    <property type="match status" value="1"/>
</dbReference>